<keyword evidence="1" id="KW-0812">Transmembrane</keyword>
<dbReference type="RefSeq" id="WP_274683744.1">
    <property type="nucleotide sequence ID" value="NZ_JAKNBA010000039.1"/>
</dbReference>
<dbReference type="EMBL" id="JAKNBA010000039">
    <property type="protein sequence ID" value="MDE1243775.1"/>
    <property type="molecule type" value="Genomic_DNA"/>
</dbReference>
<keyword evidence="1" id="KW-0472">Membrane</keyword>
<name>A0A9X4F3A4_9VIBR</name>
<protein>
    <submittedName>
        <fullName evidence="2">Uncharacterized protein</fullName>
    </submittedName>
</protein>
<keyword evidence="1" id="KW-1133">Transmembrane helix</keyword>
<sequence length="57" mass="6505">MSSSPIRINLYALEDRLVAILVSINRLEYSYDRANVQTSVLFLAMSFIVGYGFYLLP</sequence>
<evidence type="ECO:0000313" key="2">
    <source>
        <dbReference type="EMBL" id="MDE1243775.1"/>
    </source>
</evidence>
<evidence type="ECO:0000313" key="3">
    <source>
        <dbReference type="Proteomes" id="UP001140979"/>
    </source>
</evidence>
<dbReference type="Proteomes" id="UP001140979">
    <property type="component" value="Unassembled WGS sequence"/>
</dbReference>
<evidence type="ECO:0000256" key="1">
    <source>
        <dbReference type="SAM" id="Phobius"/>
    </source>
</evidence>
<gene>
    <name evidence="2" type="ORF">L9W94_16790</name>
</gene>
<comment type="caution">
    <text evidence="2">The sequence shown here is derived from an EMBL/GenBank/DDBJ whole genome shotgun (WGS) entry which is preliminary data.</text>
</comment>
<reference evidence="2" key="1">
    <citation type="submission" date="2022-02" db="EMBL/GenBank/DDBJ databases">
        <title>Emergence and expansion in Europe of a Vibrio aestuarianus clonal complex pathogenic for oysters.</title>
        <authorList>
            <person name="Mesnil A."/>
            <person name="Travers M.-A."/>
        </authorList>
    </citation>
    <scope>NUCLEOTIDE SEQUENCE</scope>
    <source>
        <strain evidence="2">19_064_11T1</strain>
    </source>
</reference>
<dbReference type="AlphaFoldDB" id="A0A9X4F3A4"/>
<organism evidence="2 3">
    <name type="scientific">Vibrio aestuarianus</name>
    <dbReference type="NCBI Taxonomy" id="28171"/>
    <lineage>
        <taxon>Bacteria</taxon>
        <taxon>Pseudomonadati</taxon>
        <taxon>Pseudomonadota</taxon>
        <taxon>Gammaproteobacteria</taxon>
        <taxon>Vibrionales</taxon>
        <taxon>Vibrionaceae</taxon>
        <taxon>Vibrio</taxon>
    </lineage>
</organism>
<accession>A0A9X4F3A4</accession>
<feature type="transmembrane region" description="Helical" evidence="1">
    <location>
        <begin position="36"/>
        <end position="56"/>
    </location>
</feature>
<proteinExistence type="predicted"/>